<sequence>MASVTTPINVLILVTGSIAAVKVGILLDQLFSEVYQVRIAATKSAFHFLNRAQKASRGLNMHHILTDEDEWKEWQGMNDAVMHIELRRWAHLVVFVPLDANTLAKLAHGLCDNLVTCVMRAWEVKQKPVILCPAMNTAMWTHPVTSKQLCTLRDWYSVTPVDLQLDNNGTDGDTLALPSTLDEAMFQIIWPVKKRLACGDVGIGGMASVEDISKAIRNTADLIRANMLHATSSKSTCGEATHGETLQASGQHQNSGEKHHPETLQ</sequence>
<name>A0A061J3P5_TRYRA</name>
<evidence type="ECO:0000259" key="4">
    <source>
        <dbReference type="Pfam" id="PF02441"/>
    </source>
</evidence>
<feature type="domain" description="Flavoprotein" evidence="4">
    <location>
        <begin position="9"/>
        <end position="194"/>
    </location>
</feature>
<evidence type="ECO:0000256" key="3">
    <source>
        <dbReference type="SAM" id="MobiDB-lite"/>
    </source>
</evidence>
<dbReference type="GO" id="GO:0071513">
    <property type="term" value="C:phosphopantothenoylcysteine decarboxylase complex"/>
    <property type="evidence" value="ECO:0007669"/>
    <property type="project" value="TreeGrafter"/>
</dbReference>
<dbReference type="PANTHER" id="PTHR14359:SF6">
    <property type="entry name" value="PHOSPHOPANTOTHENOYLCYSTEINE DECARBOXYLASE"/>
    <property type="match status" value="1"/>
</dbReference>
<dbReference type="EMBL" id="AUPL01003551">
    <property type="protein sequence ID" value="ESL08741.1"/>
    <property type="molecule type" value="Genomic_DNA"/>
</dbReference>
<dbReference type="Pfam" id="PF02441">
    <property type="entry name" value="Flavoprotein"/>
    <property type="match status" value="1"/>
</dbReference>
<dbReference type="PANTHER" id="PTHR14359">
    <property type="entry name" value="HOMO-OLIGOMERIC FLAVIN CONTAINING CYS DECARBOXYLASE FAMILY"/>
    <property type="match status" value="1"/>
</dbReference>
<evidence type="ECO:0000313" key="5">
    <source>
        <dbReference type="EMBL" id="ESL08741.1"/>
    </source>
</evidence>
<evidence type="ECO:0000313" key="6">
    <source>
        <dbReference type="Proteomes" id="UP000031737"/>
    </source>
</evidence>
<dbReference type="Proteomes" id="UP000031737">
    <property type="component" value="Unassembled WGS sequence"/>
</dbReference>
<feature type="region of interest" description="Disordered" evidence="3">
    <location>
        <begin position="245"/>
        <end position="265"/>
    </location>
</feature>
<evidence type="ECO:0000256" key="2">
    <source>
        <dbReference type="ARBA" id="ARBA00038350"/>
    </source>
</evidence>
<keyword evidence="6" id="KW-1185">Reference proteome</keyword>
<evidence type="ECO:0000256" key="1">
    <source>
        <dbReference type="ARBA" id="ARBA00022993"/>
    </source>
</evidence>
<dbReference type="InterPro" id="IPR003382">
    <property type="entry name" value="Flavoprotein"/>
</dbReference>
<comment type="similarity">
    <text evidence="2">Belongs to the HFCD (homooligomeric flavin containing Cys decarboxylase) superfamily.</text>
</comment>
<dbReference type="OrthoDB" id="1532798at2759"/>
<feature type="compositionally biased region" description="Polar residues" evidence="3">
    <location>
        <begin position="245"/>
        <end position="254"/>
    </location>
</feature>
<gene>
    <name evidence="5" type="ORF">TRSC58_03551</name>
</gene>
<comment type="caution">
    <text evidence="5">The sequence shown here is derived from an EMBL/GenBank/DDBJ whole genome shotgun (WGS) entry which is preliminary data.</text>
</comment>
<dbReference type="GO" id="GO:0015937">
    <property type="term" value="P:coenzyme A biosynthetic process"/>
    <property type="evidence" value="ECO:0007669"/>
    <property type="project" value="UniProtKB-KW"/>
</dbReference>
<protein>
    <recommendedName>
        <fullName evidence="4">Flavoprotein domain-containing protein</fullName>
    </recommendedName>
</protein>
<dbReference type="Gene3D" id="3.40.50.1950">
    <property type="entry name" value="Flavin prenyltransferase-like"/>
    <property type="match status" value="1"/>
</dbReference>
<dbReference type="InterPro" id="IPR036551">
    <property type="entry name" value="Flavin_trans-like"/>
</dbReference>
<proteinExistence type="inferred from homology"/>
<dbReference type="GO" id="GO:0004633">
    <property type="term" value="F:phosphopantothenoylcysteine decarboxylase activity"/>
    <property type="evidence" value="ECO:0007669"/>
    <property type="project" value="TreeGrafter"/>
</dbReference>
<dbReference type="AlphaFoldDB" id="A0A061J3P5"/>
<keyword evidence="1" id="KW-0173">Coenzyme A biosynthesis</keyword>
<reference evidence="5 6" key="1">
    <citation type="submission" date="2013-07" db="EMBL/GenBank/DDBJ databases">
        <authorList>
            <person name="Stoco P.H."/>
            <person name="Wagner G."/>
            <person name="Gerber A."/>
            <person name="Zaha A."/>
            <person name="Thompson C."/>
            <person name="Bartholomeu D.C."/>
            <person name="Luckemeyer D.D."/>
            <person name="Bahia D."/>
            <person name="Loreto E."/>
            <person name="Prestes E.B."/>
            <person name="Lima F.M."/>
            <person name="Rodrigues-Luiz G."/>
            <person name="Vallejo G.A."/>
            <person name="Filho J.F."/>
            <person name="Monteiro K.M."/>
            <person name="Tyler K.M."/>
            <person name="de Almeida L.G."/>
            <person name="Ortiz M.F."/>
            <person name="Siervo M.A."/>
            <person name="de Moraes M.H."/>
            <person name="Cunha O.L."/>
            <person name="Mendonca-Neto R."/>
            <person name="Silva R."/>
            <person name="Teixeira S.M."/>
            <person name="Murta S.M."/>
            <person name="Sincero T.C."/>
            <person name="Mendes T.A."/>
            <person name="Urmenyi T.P."/>
            <person name="Silva V.G."/>
            <person name="da Rocha W.D."/>
            <person name="Andersson B."/>
            <person name="Romanha A.J."/>
            <person name="Steindel M."/>
            <person name="de Vasconcelos A.T."/>
            <person name="Grisard E.C."/>
        </authorList>
    </citation>
    <scope>NUCLEOTIDE SEQUENCE [LARGE SCALE GENOMIC DNA]</scope>
    <source>
        <strain evidence="5 6">SC58</strain>
    </source>
</reference>
<feature type="compositionally biased region" description="Basic and acidic residues" evidence="3">
    <location>
        <begin position="255"/>
        <end position="265"/>
    </location>
</feature>
<dbReference type="SUPFAM" id="SSF52507">
    <property type="entry name" value="Homo-oligomeric flavin-containing Cys decarboxylases, HFCD"/>
    <property type="match status" value="1"/>
</dbReference>
<dbReference type="GO" id="GO:0010181">
    <property type="term" value="F:FMN binding"/>
    <property type="evidence" value="ECO:0007669"/>
    <property type="project" value="TreeGrafter"/>
</dbReference>
<accession>A0A061J3P5</accession>
<organism evidence="5 6">
    <name type="scientific">Trypanosoma rangeli SC58</name>
    <dbReference type="NCBI Taxonomy" id="429131"/>
    <lineage>
        <taxon>Eukaryota</taxon>
        <taxon>Discoba</taxon>
        <taxon>Euglenozoa</taxon>
        <taxon>Kinetoplastea</taxon>
        <taxon>Metakinetoplastina</taxon>
        <taxon>Trypanosomatida</taxon>
        <taxon>Trypanosomatidae</taxon>
        <taxon>Trypanosoma</taxon>
        <taxon>Herpetosoma</taxon>
    </lineage>
</organism>
<dbReference type="VEuPathDB" id="TriTrypDB:TRSC58_03551"/>